<dbReference type="InterPro" id="IPR007717">
    <property type="entry name" value="NPL4_C"/>
</dbReference>
<evidence type="ECO:0000256" key="3">
    <source>
        <dbReference type="ARBA" id="ARBA00011025"/>
    </source>
</evidence>
<dbReference type="SUPFAM" id="SSF54236">
    <property type="entry name" value="Ubiquitin-like"/>
    <property type="match status" value="1"/>
</dbReference>
<dbReference type="Gene3D" id="3.10.20.90">
    <property type="entry name" value="Phosphatidylinositol 3-kinase Catalytic Subunit, Chain A, domain 1"/>
    <property type="match status" value="1"/>
</dbReference>
<feature type="domain" description="RanBP2-type" evidence="10">
    <location>
        <begin position="548"/>
        <end position="576"/>
    </location>
</feature>
<protein>
    <recommendedName>
        <fullName evidence="4">Nuclear protein localization protein 4</fullName>
    </recommendedName>
</protein>
<dbReference type="Proteomes" id="UP000789572">
    <property type="component" value="Unassembled WGS sequence"/>
</dbReference>
<dbReference type="GO" id="GO:0031625">
    <property type="term" value="F:ubiquitin protein ligase binding"/>
    <property type="evidence" value="ECO:0007669"/>
    <property type="project" value="TreeGrafter"/>
</dbReference>
<dbReference type="GO" id="GO:0048471">
    <property type="term" value="C:perinuclear region of cytoplasm"/>
    <property type="evidence" value="ECO:0007669"/>
    <property type="project" value="UniProtKB-SubCell"/>
</dbReference>
<evidence type="ECO:0000256" key="4">
    <source>
        <dbReference type="ARBA" id="ARBA00019709"/>
    </source>
</evidence>
<evidence type="ECO:0000256" key="9">
    <source>
        <dbReference type="PROSITE-ProRule" id="PRU00322"/>
    </source>
</evidence>
<comment type="caution">
    <text evidence="12">The sequence shown here is derived from an EMBL/GenBank/DDBJ whole genome shotgun (WGS) entry which is preliminary data.</text>
</comment>
<proteinExistence type="inferred from homology"/>
<dbReference type="AlphaFoldDB" id="A0A9N8VHG9"/>
<dbReference type="PROSITE" id="PS01358">
    <property type="entry name" value="ZF_RANBP2_1"/>
    <property type="match status" value="1"/>
</dbReference>
<feature type="domain" description="MPN" evidence="11">
    <location>
        <begin position="236"/>
        <end position="378"/>
    </location>
</feature>
<dbReference type="InterPro" id="IPR037518">
    <property type="entry name" value="MPN"/>
</dbReference>
<evidence type="ECO:0000256" key="6">
    <source>
        <dbReference type="ARBA" id="ARBA00022771"/>
    </source>
</evidence>
<dbReference type="PANTHER" id="PTHR12710">
    <property type="entry name" value="NUCLEAR PROTEIN LOCALIZATION 4"/>
    <property type="match status" value="1"/>
</dbReference>
<comment type="similarity">
    <text evidence="3">Belongs to the NPL4 family.</text>
</comment>
<dbReference type="Pfam" id="PF05020">
    <property type="entry name" value="zf-NPL4"/>
    <property type="match status" value="1"/>
</dbReference>
<evidence type="ECO:0000256" key="1">
    <source>
        <dbReference type="ARBA" id="ARBA00004335"/>
    </source>
</evidence>
<dbReference type="SUPFAM" id="SSF90209">
    <property type="entry name" value="Ran binding protein zinc finger-like"/>
    <property type="match status" value="1"/>
</dbReference>
<dbReference type="PROSITE" id="PS50199">
    <property type="entry name" value="ZF_RANBP2_2"/>
    <property type="match status" value="1"/>
</dbReference>
<name>A0A9N8VHG9_9GLOM</name>
<dbReference type="EMBL" id="CAJVPJ010000001">
    <property type="protein sequence ID" value="CAG8450936.1"/>
    <property type="molecule type" value="Genomic_DNA"/>
</dbReference>
<dbReference type="Pfam" id="PF00641">
    <property type="entry name" value="Zn_ribbon_RanBP"/>
    <property type="match status" value="1"/>
</dbReference>
<dbReference type="SMART" id="SM00547">
    <property type="entry name" value="ZnF_RBZ"/>
    <property type="match status" value="1"/>
</dbReference>
<reference evidence="12" key="1">
    <citation type="submission" date="2021-06" db="EMBL/GenBank/DDBJ databases">
        <authorList>
            <person name="Kallberg Y."/>
            <person name="Tangrot J."/>
            <person name="Rosling A."/>
        </authorList>
    </citation>
    <scope>NUCLEOTIDE SEQUENCE</scope>
    <source>
        <strain evidence="12">IA702</strain>
    </source>
</reference>
<accession>A0A9N8VHG9</accession>
<dbReference type="Gene3D" id="4.10.1060.10">
    <property type="entry name" value="Zinc finger, RanBP2-type"/>
    <property type="match status" value="1"/>
</dbReference>
<keyword evidence="6 9" id="KW-0863">Zinc-finger</keyword>
<dbReference type="InterPro" id="IPR029071">
    <property type="entry name" value="Ubiquitin-like_domsf"/>
</dbReference>
<evidence type="ECO:0000313" key="12">
    <source>
        <dbReference type="EMBL" id="CAG8450936.1"/>
    </source>
</evidence>
<dbReference type="InterPro" id="IPR016563">
    <property type="entry name" value="Npl4"/>
</dbReference>
<dbReference type="PIRSF" id="PIRSF010052">
    <property type="entry name" value="Polyub_prc_Npl4"/>
    <property type="match status" value="1"/>
</dbReference>
<dbReference type="CDD" id="cd08061">
    <property type="entry name" value="MPN_NPL4"/>
    <property type="match status" value="1"/>
</dbReference>
<keyword evidence="7" id="KW-0862">Zinc</keyword>
<comment type="function">
    <text evidence="8">Involved in the import of nuclear-targeted proteins into the nucleus and the export of poly(A) RNA out of the nucleus. Has a role in the endoplasmic reticulum-associated degradation (ERAD) pathway.</text>
</comment>
<dbReference type="GO" id="GO:0008270">
    <property type="term" value="F:zinc ion binding"/>
    <property type="evidence" value="ECO:0007669"/>
    <property type="project" value="UniProtKB-KW"/>
</dbReference>
<keyword evidence="5" id="KW-0479">Metal-binding</keyword>
<evidence type="ECO:0000259" key="10">
    <source>
        <dbReference type="PROSITE" id="PS50199"/>
    </source>
</evidence>
<evidence type="ECO:0000313" key="13">
    <source>
        <dbReference type="Proteomes" id="UP000789572"/>
    </source>
</evidence>
<evidence type="ECO:0000256" key="5">
    <source>
        <dbReference type="ARBA" id="ARBA00022723"/>
    </source>
</evidence>
<dbReference type="GO" id="GO:0043130">
    <property type="term" value="F:ubiquitin binding"/>
    <property type="evidence" value="ECO:0007669"/>
    <property type="project" value="TreeGrafter"/>
</dbReference>
<dbReference type="InterPro" id="IPR007716">
    <property type="entry name" value="NPL4_Zn-bd_put"/>
</dbReference>
<evidence type="ECO:0000256" key="2">
    <source>
        <dbReference type="ARBA" id="ARBA00004556"/>
    </source>
</evidence>
<dbReference type="PANTHER" id="PTHR12710:SF0">
    <property type="entry name" value="NUCLEAR PROTEIN LOCALIZATION PROTEIN 4 HOMOLOG"/>
    <property type="match status" value="1"/>
</dbReference>
<dbReference type="GO" id="GO:0006511">
    <property type="term" value="P:ubiquitin-dependent protein catabolic process"/>
    <property type="evidence" value="ECO:0007669"/>
    <property type="project" value="InterPro"/>
</dbReference>
<dbReference type="PROSITE" id="PS50249">
    <property type="entry name" value="MPN"/>
    <property type="match status" value="1"/>
</dbReference>
<dbReference type="GO" id="GO:0031965">
    <property type="term" value="C:nuclear membrane"/>
    <property type="evidence" value="ECO:0007669"/>
    <property type="project" value="UniProtKB-SubCell"/>
</dbReference>
<evidence type="ECO:0000256" key="7">
    <source>
        <dbReference type="ARBA" id="ARBA00022833"/>
    </source>
</evidence>
<gene>
    <name evidence="12" type="ORF">POCULU_LOCUS28</name>
</gene>
<evidence type="ECO:0000256" key="8">
    <source>
        <dbReference type="ARBA" id="ARBA00024703"/>
    </source>
</evidence>
<dbReference type="InterPro" id="IPR001876">
    <property type="entry name" value="Znf_RanBP2"/>
</dbReference>
<comment type="subcellular location">
    <subcellularLocation>
        <location evidence="2">Cytoplasm</location>
        <location evidence="2">Perinuclear region</location>
    </subcellularLocation>
    <subcellularLocation>
        <location evidence="1">Nucleus membrane</location>
        <topology evidence="1">Peripheral membrane protein</topology>
        <orientation evidence="1">Cytoplasmic side</orientation>
    </subcellularLocation>
</comment>
<evidence type="ECO:0000259" key="11">
    <source>
        <dbReference type="PROSITE" id="PS50249"/>
    </source>
</evidence>
<dbReference type="InterPro" id="IPR036443">
    <property type="entry name" value="Znf_RanBP2_sf"/>
</dbReference>
<organism evidence="12 13">
    <name type="scientific">Paraglomus occultum</name>
    <dbReference type="NCBI Taxonomy" id="144539"/>
    <lineage>
        <taxon>Eukaryota</taxon>
        <taxon>Fungi</taxon>
        <taxon>Fungi incertae sedis</taxon>
        <taxon>Mucoromycota</taxon>
        <taxon>Glomeromycotina</taxon>
        <taxon>Glomeromycetes</taxon>
        <taxon>Paraglomerales</taxon>
        <taxon>Paraglomeraceae</taxon>
        <taxon>Paraglomus</taxon>
    </lineage>
</organism>
<keyword evidence="13" id="KW-1185">Reference proteome</keyword>
<dbReference type="InterPro" id="IPR024682">
    <property type="entry name" value="Npl4_Ub-like_dom"/>
</dbReference>
<dbReference type="Pfam" id="PF11543">
    <property type="entry name" value="UN_NPL4"/>
    <property type="match status" value="1"/>
</dbReference>
<sequence length="576" mass="64735">MIVRIRSEQGTFRIETNPDDDITTITSEIVRHLKLSDPNRILISNSPKPATASPISGLIGKTFDHLEIRHGDMLYVTLVDPEEKERPPRQELESKTTLLPSASTSIPLPSVKQHPVDDFLEKQEGLIARGRDPKFCKHSNNGMCDYCMPLEPYDPKYLAEKGIKHMSFHSYLRKIRKESNKNSRNARFIPPLEEPDFRVKENCSGGHAPWPEGICTSCQPGAITLQPQSFRMVDHVEFSSSSHIENFINYWRSTGLQRFGYMYGKYEPYPDVPLGIKAVVEVIYEPPQEGEVDGISLGLPWNDEKIIDDAAEACGLTKVGMIYTDLTDDETGQGKSRYFNPSRYSPTGKFGSKFVTCIVSGNKDGDVDVSAYQVSNTCVAMVTADLVEASVDPSVVRVKESTNQRYVPEVFYKYKNNYGLEVQESAKPCFPVEYFLVNVTHGFPFSPNPLFTSSDAFPIENRDELGKQDLKTLQRHLAIDQGGSQLITAVSNFHVLAYIKQLDQLDNNEFSQLVKLAIHHNAADAFALVEMPGWQKLLALIESGQEVHKGKWSCKRCTFDNPSSASVCQICEFPRE</sequence>
<dbReference type="OrthoDB" id="10251089at2759"/>
<dbReference type="Pfam" id="PF05021">
    <property type="entry name" value="NPL4"/>
    <property type="match status" value="1"/>
</dbReference>